<accession>A0ABV9BC56</accession>
<dbReference type="RefSeq" id="WP_381188013.1">
    <property type="nucleotide sequence ID" value="NZ_JBHSFK010000099.1"/>
</dbReference>
<proteinExistence type="predicted"/>
<keyword evidence="2" id="KW-1185">Reference proteome</keyword>
<evidence type="ECO:0000313" key="1">
    <source>
        <dbReference type="EMBL" id="MFC4508595.1"/>
    </source>
</evidence>
<sequence length="84" mass="8986">MTVVPFPTPPAETTGGETVAAAVDRYLDSVQTKTTRDSYAETLARLTTLAGDRPAAALVPEDYAAVMDRWDAAAAATWNRTCPR</sequence>
<name>A0ABV9BC56_9ACTN</name>
<dbReference type="Proteomes" id="UP001595839">
    <property type="component" value="Unassembled WGS sequence"/>
</dbReference>
<evidence type="ECO:0008006" key="3">
    <source>
        <dbReference type="Google" id="ProtNLM"/>
    </source>
</evidence>
<comment type="caution">
    <text evidence="1">The sequence shown here is derived from an EMBL/GenBank/DDBJ whole genome shotgun (WGS) entry which is preliminary data.</text>
</comment>
<reference evidence="2" key="1">
    <citation type="journal article" date="2019" name="Int. J. Syst. Evol. Microbiol.">
        <title>The Global Catalogue of Microorganisms (GCM) 10K type strain sequencing project: providing services to taxonomists for standard genome sequencing and annotation.</title>
        <authorList>
            <consortium name="The Broad Institute Genomics Platform"/>
            <consortium name="The Broad Institute Genome Sequencing Center for Infectious Disease"/>
            <person name="Wu L."/>
            <person name="Ma J."/>
        </authorList>
    </citation>
    <scope>NUCLEOTIDE SEQUENCE [LARGE SCALE GENOMIC DNA]</scope>
    <source>
        <strain evidence="2">CGMCC 4.7177</strain>
    </source>
</reference>
<gene>
    <name evidence="1" type="ORF">ACFPIH_56020</name>
</gene>
<dbReference type="EMBL" id="JBHSFK010000099">
    <property type="protein sequence ID" value="MFC4508595.1"/>
    <property type="molecule type" value="Genomic_DNA"/>
</dbReference>
<evidence type="ECO:0000313" key="2">
    <source>
        <dbReference type="Proteomes" id="UP001595839"/>
    </source>
</evidence>
<organism evidence="1 2">
    <name type="scientific">Streptomyces vulcanius</name>
    <dbReference type="NCBI Taxonomy" id="1441876"/>
    <lineage>
        <taxon>Bacteria</taxon>
        <taxon>Bacillati</taxon>
        <taxon>Actinomycetota</taxon>
        <taxon>Actinomycetes</taxon>
        <taxon>Kitasatosporales</taxon>
        <taxon>Streptomycetaceae</taxon>
        <taxon>Streptomyces</taxon>
    </lineage>
</organism>
<protein>
    <recommendedName>
        <fullName evidence="3">Core-binding (CB) domain-containing protein</fullName>
    </recommendedName>
</protein>